<dbReference type="PROSITE" id="PS50943">
    <property type="entry name" value="HTH_CROC1"/>
    <property type="match status" value="1"/>
</dbReference>
<dbReference type="PANTHER" id="PTHR46797:SF23">
    <property type="entry name" value="HTH-TYPE TRANSCRIPTIONAL REGULATOR SUTR"/>
    <property type="match status" value="1"/>
</dbReference>
<evidence type="ECO:0000256" key="4">
    <source>
        <dbReference type="ARBA" id="ARBA00023163"/>
    </source>
</evidence>
<dbReference type="InterPro" id="IPR018653">
    <property type="entry name" value="ScfR_C"/>
</dbReference>
<evidence type="ECO:0000256" key="3">
    <source>
        <dbReference type="ARBA" id="ARBA00023125"/>
    </source>
</evidence>
<dbReference type="InterPro" id="IPR001387">
    <property type="entry name" value="Cro/C1-type_HTH"/>
</dbReference>
<comment type="similarity">
    <text evidence="1">Belongs to the short-chain fatty acyl-CoA assimilation regulator (ScfR) family.</text>
</comment>
<name>A0ABW5CHQ5_9HYPH</name>
<gene>
    <name evidence="6" type="ORF">ACFSKQ_04965</name>
</gene>
<evidence type="ECO:0000313" key="6">
    <source>
        <dbReference type="EMBL" id="MFD2236814.1"/>
    </source>
</evidence>
<organism evidence="6 7">
    <name type="scientific">Aureimonas populi</name>
    <dbReference type="NCBI Taxonomy" id="1701758"/>
    <lineage>
        <taxon>Bacteria</taxon>
        <taxon>Pseudomonadati</taxon>
        <taxon>Pseudomonadota</taxon>
        <taxon>Alphaproteobacteria</taxon>
        <taxon>Hyphomicrobiales</taxon>
        <taxon>Aurantimonadaceae</taxon>
        <taxon>Aureimonas</taxon>
    </lineage>
</organism>
<proteinExistence type="inferred from homology"/>
<dbReference type="InterPro" id="IPR010359">
    <property type="entry name" value="IrrE_HExxH"/>
</dbReference>
<feature type="domain" description="HTH cro/C1-type" evidence="5">
    <location>
        <begin position="12"/>
        <end position="66"/>
    </location>
</feature>
<protein>
    <submittedName>
        <fullName evidence="6">Short-chain fatty acyl-CoA regulator family protein</fullName>
    </submittedName>
</protein>
<dbReference type="Gene3D" id="1.10.260.40">
    <property type="entry name" value="lambda repressor-like DNA-binding domains"/>
    <property type="match status" value="1"/>
</dbReference>
<dbReference type="PANTHER" id="PTHR46797">
    <property type="entry name" value="HTH-TYPE TRANSCRIPTIONAL REGULATOR"/>
    <property type="match status" value="1"/>
</dbReference>
<keyword evidence="3" id="KW-0238">DNA-binding</keyword>
<dbReference type="Pfam" id="PF06114">
    <property type="entry name" value="Peptidase_M78"/>
    <property type="match status" value="1"/>
</dbReference>
<reference evidence="7" key="1">
    <citation type="journal article" date="2019" name="Int. J. Syst. Evol. Microbiol.">
        <title>The Global Catalogue of Microorganisms (GCM) 10K type strain sequencing project: providing services to taxonomists for standard genome sequencing and annotation.</title>
        <authorList>
            <consortium name="The Broad Institute Genomics Platform"/>
            <consortium name="The Broad Institute Genome Sequencing Center for Infectious Disease"/>
            <person name="Wu L."/>
            <person name="Ma J."/>
        </authorList>
    </citation>
    <scope>NUCLEOTIDE SEQUENCE [LARGE SCALE GENOMIC DNA]</scope>
    <source>
        <strain evidence="7">ZS-35-S2</strain>
    </source>
</reference>
<evidence type="ECO:0000256" key="1">
    <source>
        <dbReference type="ARBA" id="ARBA00007227"/>
    </source>
</evidence>
<dbReference type="SMART" id="SM00530">
    <property type="entry name" value="HTH_XRE"/>
    <property type="match status" value="1"/>
</dbReference>
<dbReference type="SUPFAM" id="SSF47413">
    <property type="entry name" value="lambda repressor-like DNA-binding domains"/>
    <property type="match status" value="1"/>
</dbReference>
<dbReference type="InterPro" id="IPR010982">
    <property type="entry name" value="Lambda_DNA-bd_dom_sf"/>
</dbReference>
<keyword evidence="2" id="KW-0805">Transcription regulation</keyword>
<dbReference type="Proteomes" id="UP001597371">
    <property type="component" value="Unassembled WGS sequence"/>
</dbReference>
<keyword evidence="4" id="KW-0804">Transcription</keyword>
<dbReference type="CDD" id="cd00093">
    <property type="entry name" value="HTH_XRE"/>
    <property type="match status" value="1"/>
</dbReference>
<dbReference type="RefSeq" id="WP_209739794.1">
    <property type="nucleotide sequence ID" value="NZ_CP072611.1"/>
</dbReference>
<accession>A0ABW5CHQ5</accession>
<keyword evidence="7" id="KW-1185">Reference proteome</keyword>
<dbReference type="PIRSF" id="PIRSF019251">
    <property type="entry name" value="Rv0465c"/>
    <property type="match status" value="1"/>
</dbReference>
<dbReference type="InterPro" id="IPR050807">
    <property type="entry name" value="TransReg_Diox_bact_type"/>
</dbReference>
<evidence type="ECO:0000259" key="5">
    <source>
        <dbReference type="PROSITE" id="PS50943"/>
    </source>
</evidence>
<evidence type="ECO:0000313" key="7">
    <source>
        <dbReference type="Proteomes" id="UP001597371"/>
    </source>
</evidence>
<dbReference type="EMBL" id="JBHUIJ010000005">
    <property type="protein sequence ID" value="MFD2236814.1"/>
    <property type="molecule type" value="Genomic_DNA"/>
</dbReference>
<sequence length="473" mass="51619">MAENKIFAGPRVRRLRNGIGLTQAAMAKSLGISPSYLNLIERNQRPLTVQLILKLSEVHRIDPAGLHGSSEKAVSLAELKAVFADPLLAGELPGDQELVEIAEAAPNAAAGLVKLHGAYRELEARLSDLSGLLAHEGKAAPQPAARLPMDEVQEVLESRPNFYPALDSAAEAFHAALAPGDDPAGALRRWLREEHDVSVRVLPAETMPNWRRRFDRHSRRLFVSERLSAPDRLREIAGECVSLRLGELVEEEVRSFSFQSPEARRLARVELTRYAAHALIMPYGAFHAAAERTAYDVEVLCARFQVSFEQAASRLTSLQRAGAPGVPFFLMEMDHAGHRLRRAGARGFPAQRFGGGCVKLPVHDAFAQAGRVLVEAGETPAGDAFLLVARTVEGPRAGAGERPRRSAVLLGCDLAYKDRLVYGRLLREGAALKIGPACRLCERVGCLARAEPPLTRPLGLDEWTSGLTPFDFQ</sequence>
<evidence type="ECO:0000256" key="2">
    <source>
        <dbReference type="ARBA" id="ARBA00023015"/>
    </source>
</evidence>
<dbReference type="Pfam" id="PF01381">
    <property type="entry name" value="HTH_3"/>
    <property type="match status" value="1"/>
</dbReference>
<comment type="caution">
    <text evidence="6">The sequence shown here is derived from an EMBL/GenBank/DDBJ whole genome shotgun (WGS) entry which is preliminary data.</text>
</comment>
<dbReference type="InterPro" id="IPR026281">
    <property type="entry name" value="HTH_RamB"/>
</dbReference>
<dbReference type="Pfam" id="PF09856">
    <property type="entry name" value="ScfRs"/>
    <property type="match status" value="1"/>
</dbReference>